<reference evidence="1" key="1">
    <citation type="submission" date="2023-05" db="EMBL/GenBank/DDBJ databases">
        <authorList>
            <consortium name="ELIXIR-Norway"/>
        </authorList>
    </citation>
    <scope>NUCLEOTIDE SEQUENCE</scope>
</reference>
<proteinExistence type="predicted"/>
<evidence type="ECO:0000313" key="1">
    <source>
        <dbReference type="EMBL" id="CAI9711311.1"/>
    </source>
</evidence>
<accession>A0ACB0FEF3</accession>
<dbReference type="Proteomes" id="UP001162501">
    <property type="component" value="Chromosome 6"/>
</dbReference>
<organism evidence="1 2">
    <name type="scientific">Rangifer tarandus platyrhynchus</name>
    <name type="common">Svalbard reindeer</name>
    <dbReference type="NCBI Taxonomy" id="3082113"/>
    <lineage>
        <taxon>Eukaryota</taxon>
        <taxon>Metazoa</taxon>
        <taxon>Chordata</taxon>
        <taxon>Craniata</taxon>
        <taxon>Vertebrata</taxon>
        <taxon>Euteleostomi</taxon>
        <taxon>Mammalia</taxon>
        <taxon>Eutheria</taxon>
        <taxon>Laurasiatheria</taxon>
        <taxon>Artiodactyla</taxon>
        <taxon>Ruminantia</taxon>
        <taxon>Pecora</taxon>
        <taxon>Cervidae</taxon>
        <taxon>Odocoileinae</taxon>
        <taxon>Rangifer</taxon>
    </lineage>
</organism>
<protein>
    <submittedName>
        <fullName evidence="1">Uncharacterized protein</fullName>
    </submittedName>
</protein>
<dbReference type="EMBL" id="OX596090">
    <property type="protein sequence ID" value="CAI9711311.1"/>
    <property type="molecule type" value="Genomic_DNA"/>
</dbReference>
<gene>
    <name evidence="1" type="ORF">MRATA1EN3_LOCUS22524</name>
</gene>
<name>A0ACB0FEF3_RANTA</name>
<evidence type="ECO:0000313" key="2">
    <source>
        <dbReference type="Proteomes" id="UP001162501"/>
    </source>
</evidence>
<sequence length="184" mass="19760">MPPGLPTAPSPRSPRRPATPLCSDLQRSARRAQAGWGRRRRLRHRREAPAPPESHRLRSCGGALGGDRGRRAGRKKAGSKSSGRSGPRRAPVSSQARPRGPPPGTRSHGLPRLGSPTPRLPARGSRGTGARAGRWPRTRVGERVADSKHTNLHRAAPGNFPEVRRGPERMAGESPPPPSPHARS</sequence>